<evidence type="ECO:0000256" key="3">
    <source>
        <dbReference type="ARBA" id="ARBA00022840"/>
    </source>
</evidence>
<evidence type="ECO:0000256" key="1">
    <source>
        <dbReference type="ARBA" id="ARBA00009018"/>
    </source>
</evidence>
<dbReference type="CDD" id="cd02022">
    <property type="entry name" value="DPCK"/>
    <property type="match status" value="1"/>
</dbReference>
<dbReference type="PROSITE" id="PS51219">
    <property type="entry name" value="DPCK"/>
    <property type="match status" value="1"/>
</dbReference>
<dbReference type="NCBIfam" id="TIGR00152">
    <property type="entry name" value="dephospho-CoA kinase"/>
    <property type="match status" value="1"/>
</dbReference>
<comment type="pathway">
    <text evidence="5">Cofactor biosynthesis; coenzyme A biosynthesis; CoA from (R)-pantothenate: step 5/5.</text>
</comment>
<sequence length="201" mass="22531">MSNKPPLLIGLTGGIGSGKSTVARIFQILGIPTYFADDRAKWLMANEPDLIQGIQSTFGEEAYLEDGSVNRVFLAKEVFSDPEKVKKINALVHPAVSKDFASWASKQKSPYVLKEAALIFETGSFKDLDYVINVSSPLKVRVARVLMRDTHRSEEQVNQIIDQQIPDETKNEMADFIIKNVDNKLLIPQVLKIHELLKSNF</sequence>
<evidence type="ECO:0000313" key="7">
    <source>
        <dbReference type="EMBL" id="SIO22109.1"/>
    </source>
</evidence>
<dbReference type="RefSeq" id="WP_074226692.1">
    <property type="nucleotide sequence ID" value="NZ_FSRC01000004.1"/>
</dbReference>
<feature type="binding site" evidence="5">
    <location>
        <begin position="16"/>
        <end position="21"/>
    </location>
    <ligand>
        <name>ATP</name>
        <dbReference type="ChEBI" id="CHEBI:30616"/>
    </ligand>
</feature>
<keyword evidence="3 5" id="KW-0067">ATP-binding</keyword>
<keyword evidence="5" id="KW-0808">Transferase</keyword>
<protein>
    <recommendedName>
        <fullName evidence="5 6">Dephospho-CoA kinase</fullName>
        <ecNumber evidence="5 6">2.7.1.24</ecNumber>
    </recommendedName>
    <alternativeName>
        <fullName evidence="5">Dephosphocoenzyme A kinase</fullName>
    </alternativeName>
</protein>
<keyword evidence="8" id="KW-1185">Reference proteome</keyword>
<dbReference type="Gene3D" id="3.40.50.300">
    <property type="entry name" value="P-loop containing nucleotide triphosphate hydrolases"/>
    <property type="match status" value="1"/>
</dbReference>
<dbReference type="PANTHER" id="PTHR10695:SF46">
    <property type="entry name" value="BIFUNCTIONAL COENZYME A SYNTHASE-RELATED"/>
    <property type="match status" value="1"/>
</dbReference>
<keyword evidence="5 7" id="KW-0418">Kinase</keyword>
<dbReference type="PANTHER" id="PTHR10695">
    <property type="entry name" value="DEPHOSPHO-COA KINASE-RELATED"/>
    <property type="match status" value="1"/>
</dbReference>
<name>A0A1N6HQZ8_9BACT</name>
<dbReference type="GO" id="GO:0004140">
    <property type="term" value="F:dephospho-CoA kinase activity"/>
    <property type="evidence" value="ECO:0007669"/>
    <property type="project" value="UniProtKB-UniRule"/>
</dbReference>
<evidence type="ECO:0000256" key="6">
    <source>
        <dbReference type="NCBIfam" id="TIGR00152"/>
    </source>
</evidence>
<dbReference type="HAMAP" id="MF_00376">
    <property type="entry name" value="Dephospho_CoA_kinase"/>
    <property type="match status" value="1"/>
</dbReference>
<dbReference type="EC" id="2.7.1.24" evidence="5 6"/>
<evidence type="ECO:0000313" key="8">
    <source>
        <dbReference type="Proteomes" id="UP000185221"/>
    </source>
</evidence>
<accession>A0A1N6HQZ8</accession>
<dbReference type="EMBL" id="FSRC01000004">
    <property type="protein sequence ID" value="SIO22109.1"/>
    <property type="molecule type" value="Genomic_DNA"/>
</dbReference>
<keyword evidence="4 5" id="KW-0173">Coenzyme A biosynthesis</keyword>
<dbReference type="OrthoDB" id="9812943at2"/>
<comment type="subcellular location">
    <subcellularLocation>
        <location evidence="5">Cytoplasm</location>
    </subcellularLocation>
</comment>
<dbReference type="STRING" id="226505.SAMN05444394_3906"/>
<dbReference type="GO" id="GO:0005524">
    <property type="term" value="F:ATP binding"/>
    <property type="evidence" value="ECO:0007669"/>
    <property type="project" value="UniProtKB-UniRule"/>
</dbReference>
<comment type="similarity">
    <text evidence="1 5">Belongs to the CoaE family.</text>
</comment>
<dbReference type="GO" id="GO:0015937">
    <property type="term" value="P:coenzyme A biosynthetic process"/>
    <property type="evidence" value="ECO:0007669"/>
    <property type="project" value="UniProtKB-UniRule"/>
</dbReference>
<keyword evidence="2 5" id="KW-0547">Nucleotide-binding</keyword>
<comment type="function">
    <text evidence="5">Catalyzes the phosphorylation of the 3'-hydroxyl group of dephosphocoenzyme A to form coenzyme A.</text>
</comment>
<dbReference type="Pfam" id="PF01121">
    <property type="entry name" value="CoaE"/>
    <property type="match status" value="1"/>
</dbReference>
<dbReference type="UniPathway" id="UPA00241">
    <property type="reaction ID" value="UER00356"/>
</dbReference>
<dbReference type="InterPro" id="IPR027417">
    <property type="entry name" value="P-loop_NTPase"/>
</dbReference>
<organism evidence="7 8">
    <name type="scientific">Algoriphagus halophilus</name>
    <dbReference type="NCBI Taxonomy" id="226505"/>
    <lineage>
        <taxon>Bacteria</taxon>
        <taxon>Pseudomonadati</taxon>
        <taxon>Bacteroidota</taxon>
        <taxon>Cytophagia</taxon>
        <taxon>Cytophagales</taxon>
        <taxon>Cyclobacteriaceae</taxon>
        <taxon>Algoriphagus</taxon>
    </lineage>
</organism>
<evidence type="ECO:0000256" key="5">
    <source>
        <dbReference type="HAMAP-Rule" id="MF_00376"/>
    </source>
</evidence>
<dbReference type="InterPro" id="IPR001977">
    <property type="entry name" value="Depp_CoAkinase"/>
</dbReference>
<dbReference type="AlphaFoldDB" id="A0A1N6HQZ8"/>
<reference evidence="8" key="1">
    <citation type="submission" date="2016-11" db="EMBL/GenBank/DDBJ databases">
        <authorList>
            <person name="Varghese N."/>
            <person name="Submissions S."/>
        </authorList>
    </citation>
    <scope>NUCLEOTIDE SEQUENCE [LARGE SCALE GENOMIC DNA]</scope>
    <source>
        <strain evidence="8">DSM 15292</strain>
    </source>
</reference>
<comment type="catalytic activity">
    <reaction evidence="5">
        <text>3'-dephospho-CoA + ATP = ADP + CoA + H(+)</text>
        <dbReference type="Rhea" id="RHEA:18245"/>
        <dbReference type="ChEBI" id="CHEBI:15378"/>
        <dbReference type="ChEBI" id="CHEBI:30616"/>
        <dbReference type="ChEBI" id="CHEBI:57287"/>
        <dbReference type="ChEBI" id="CHEBI:57328"/>
        <dbReference type="ChEBI" id="CHEBI:456216"/>
        <dbReference type="EC" id="2.7.1.24"/>
    </reaction>
</comment>
<proteinExistence type="inferred from homology"/>
<dbReference type="SUPFAM" id="SSF52540">
    <property type="entry name" value="P-loop containing nucleoside triphosphate hydrolases"/>
    <property type="match status" value="1"/>
</dbReference>
<keyword evidence="5" id="KW-0963">Cytoplasm</keyword>
<evidence type="ECO:0000256" key="2">
    <source>
        <dbReference type="ARBA" id="ARBA00022741"/>
    </source>
</evidence>
<dbReference type="Proteomes" id="UP000185221">
    <property type="component" value="Unassembled WGS sequence"/>
</dbReference>
<gene>
    <name evidence="5" type="primary">coaE</name>
    <name evidence="7" type="ORF">SAMN05444394_3906</name>
</gene>
<evidence type="ECO:0000256" key="4">
    <source>
        <dbReference type="ARBA" id="ARBA00022993"/>
    </source>
</evidence>
<dbReference type="GO" id="GO:0005737">
    <property type="term" value="C:cytoplasm"/>
    <property type="evidence" value="ECO:0007669"/>
    <property type="project" value="UniProtKB-SubCell"/>
</dbReference>